<dbReference type="GO" id="GO:0016757">
    <property type="term" value="F:glycosyltransferase activity"/>
    <property type="evidence" value="ECO:0007669"/>
    <property type="project" value="TreeGrafter"/>
</dbReference>
<feature type="active site" description="Proton acceptor" evidence="1">
    <location>
        <position position="16"/>
    </location>
</feature>
<keyword evidence="4" id="KW-1185">Reference proteome</keyword>
<dbReference type="PANTHER" id="PTHR21015">
    <property type="entry name" value="UDP-N-ACETYLGLUCOSAMINE--N-ACETYLMURAMYL-(PENTAPEPTIDE) PYROPHOSPHORYL-UNDECAPRENOL N-ACETYLGLUCOSAMINE TRANSFERASE 1"/>
    <property type="match status" value="1"/>
</dbReference>
<dbReference type="InterPro" id="IPR020023">
    <property type="entry name" value="PseG"/>
</dbReference>
<dbReference type="NCBIfam" id="TIGR03590">
    <property type="entry name" value="PseG"/>
    <property type="match status" value="1"/>
</dbReference>
<reference evidence="3 4" key="1">
    <citation type="submission" date="2018-01" db="EMBL/GenBank/DDBJ databases">
        <authorList>
            <person name="Gaut B.S."/>
            <person name="Morton B.R."/>
            <person name="Clegg M.T."/>
            <person name="Duvall M.R."/>
        </authorList>
    </citation>
    <scope>NUCLEOTIDE SEQUENCE [LARGE SCALE GENOMIC DNA]</scope>
    <source>
        <strain evidence="3">GP69</strain>
    </source>
</reference>
<dbReference type="OrthoDB" id="9805604at2"/>
<evidence type="ECO:0000256" key="2">
    <source>
        <dbReference type="PIRSR" id="PIRSR620023-2"/>
    </source>
</evidence>
<evidence type="ECO:0000313" key="4">
    <source>
        <dbReference type="Proteomes" id="UP000236311"/>
    </source>
</evidence>
<name>A0A2K4ZFC4_9FIRM</name>
<evidence type="ECO:0000256" key="1">
    <source>
        <dbReference type="PIRSR" id="PIRSR620023-1"/>
    </source>
</evidence>
<feature type="binding site" evidence="2">
    <location>
        <position position="163"/>
    </location>
    <ligand>
        <name>substrate</name>
    </ligand>
</feature>
<sequence length="383" mass="42125">MFLIRADGNSKIGAGHLMRCLAVAEALALSVGRERICFICADEESGALAAEHGFESRILGTDYQDMEAELPAWGALAEALAEREAGQTEFNVILADSYQVTDAYLTALGRYGRVVLMEDFGTHCYPVDCVINYNAPAEPEQYRKLYQGKRTRLLIGSRYVPLRGQFLNHQVCQVREAVRNVLITTGGGDSENIAGRILERTLRENICFHVVTGRFHPHFRELKAWEQQCDNVRIYHDVKDMAGLMGKCDLALTAGGSTIYELSALGIPFICFSYAENQEALTAYIGEQKVAGFAGAWHKDAAETLNRMEKLFAEFVGSAELRRDCSTRERGMTDGAGSGRVAQALMELTGNEGEAISGSGCQRNNCHLKSAGEGVWIDCIKRG</sequence>
<feature type="binding site" evidence="2">
    <location>
        <position position="261"/>
    </location>
    <ligand>
        <name>substrate</name>
    </ligand>
</feature>
<dbReference type="PANTHER" id="PTHR21015:SF22">
    <property type="entry name" value="GLYCOSYLTRANSFERASE"/>
    <property type="match status" value="1"/>
</dbReference>
<dbReference type="AlphaFoldDB" id="A0A2K4ZFC4"/>
<dbReference type="RefSeq" id="WP_103239274.1">
    <property type="nucleotide sequence ID" value="NZ_JANJZD010000007.1"/>
</dbReference>
<organism evidence="3 4">
    <name type="scientific">Acetatifactor muris</name>
    <dbReference type="NCBI Taxonomy" id="879566"/>
    <lineage>
        <taxon>Bacteria</taxon>
        <taxon>Bacillati</taxon>
        <taxon>Bacillota</taxon>
        <taxon>Clostridia</taxon>
        <taxon>Lachnospirales</taxon>
        <taxon>Lachnospiraceae</taxon>
        <taxon>Acetatifactor</taxon>
    </lineage>
</organism>
<keyword evidence="3" id="KW-0808">Transferase</keyword>
<dbReference type="Gene3D" id="3.40.50.2000">
    <property type="entry name" value="Glycogen Phosphorylase B"/>
    <property type="match status" value="1"/>
</dbReference>
<accession>A0A2K4ZFC4</accession>
<dbReference type="Gene3D" id="3.40.50.11190">
    <property type="match status" value="1"/>
</dbReference>
<dbReference type="Proteomes" id="UP000236311">
    <property type="component" value="Unassembled WGS sequence"/>
</dbReference>
<proteinExistence type="predicted"/>
<protein>
    <submittedName>
        <fullName evidence="3">Processive diacylglycerol beta-glucosyltransferase</fullName>
    </submittedName>
</protein>
<dbReference type="SUPFAM" id="SSF53756">
    <property type="entry name" value="UDP-Glycosyltransferase/glycogen phosphorylase"/>
    <property type="match status" value="2"/>
</dbReference>
<dbReference type="EMBL" id="OFSM01000008">
    <property type="protein sequence ID" value="SOY29165.1"/>
    <property type="molecule type" value="Genomic_DNA"/>
</dbReference>
<gene>
    <name evidence="3" type="primary">ugtP</name>
    <name evidence="3" type="ORF">AMURIS_01880</name>
</gene>
<evidence type="ECO:0000313" key="3">
    <source>
        <dbReference type="EMBL" id="SOY29165.1"/>
    </source>
</evidence>